<dbReference type="Proteomes" id="UP000807469">
    <property type="component" value="Unassembled WGS sequence"/>
</dbReference>
<keyword evidence="2" id="KW-1185">Reference proteome</keyword>
<evidence type="ECO:0000313" key="2">
    <source>
        <dbReference type="Proteomes" id="UP000807469"/>
    </source>
</evidence>
<dbReference type="AlphaFoldDB" id="A0A9P6CTC1"/>
<sequence length="78" mass="9008">MSYWRCLISPFLPTYPLTVPFPIPFQSLLSRMMSFPAARLPKWMGMETTPISSRPRVAPPSFQHQPFIQQTTTTYTSI</sequence>
<protein>
    <submittedName>
        <fullName evidence="1">Uncharacterized protein</fullName>
    </submittedName>
</protein>
<name>A0A9P6CTC1_9AGAR</name>
<accession>A0A9P6CTC1</accession>
<dbReference type="EMBL" id="MU155597">
    <property type="protein sequence ID" value="KAF9471954.1"/>
    <property type="molecule type" value="Genomic_DNA"/>
</dbReference>
<proteinExistence type="predicted"/>
<organism evidence="1 2">
    <name type="scientific">Pholiota conissans</name>
    <dbReference type="NCBI Taxonomy" id="109636"/>
    <lineage>
        <taxon>Eukaryota</taxon>
        <taxon>Fungi</taxon>
        <taxon>Dikarya</taxon>
        <taxon>Basidiomycota</taxon>
        <taxon>Agaricomycotina</taxon>
        <taxon>Agaricomycetes</taxon>
        <taxon>Agaricomycetidae</taxon>
        <taxon>Agaricales</taxon>
        <taxon>Agaricineae</taxon>
        <taxon>Strophariaceae</taxon>
        <taxon>Pholiota</taxon>
    </lineage>
</organism>
<evidence type="ECO:0000313" key="1">
    <source>
        <dbReference type="EMBL" id="KAF9471954.1"/>
    </source>
</evidence>
<gene>
    <name evidence="1" type="ORF">BDN70DRAFT_887543</name>
</gene>
<comment type="caution">
    <text evidence="1">The sequence shown here is derived from an EMBL/GenBank/DDBJ whole genome shotgun (WGS) entry which is preliminary data.</text>
</comment>
<reference evidence="1" key="1">
    <citation type="submission" date="2020-11" db="EMBL/GenBank/DDBJ databases">
        <authorList>
            <consortium name="DOE Joint Genome Institute"/>
            <person name="Ahrendt S."/>
            <person name="Riley R."/>
            <person name="Andreopoulos W."/>
            <person name="Labutti K."/>
            <person name="Pangilinan J."/>
            <person name="Ruiz-Duenas F.J."/>
            <person name="Barrasa J.M."/>
            <person name="Sanchez-Garcia M."/>
            <person name="Camarero S."/>
            <person name="Miyauchi S."/>
            <person name="Serrano A."/>
            <person name="Linde D."/>
            <person name="Babiker R."/>
            <person name="Drula E."/>
            <person name="Ayuso-Fernandez I."/>
            <person name="Pacheco R."/>
            <person name="Padilla G."/>
            <person name="Ferreira P."/>
            <person name="Barriuso J."/>
            <person name="Kellner H."/>
            <person name="Castanera R."/>
            <person name="Alfaro M."/>
            <person name="Ramirez L."/>
            <person name="Pisabarro A.G."/>
            <person name="Kuo A."/>
            <person name="Tritt A."/>
            <person name="Lipzen A."/>
            <person name="He G."/>
            <person name="Yan M."/>
            <person name="Ng V."/>
            <person name="Cullen D."/>
            <person name="Martin F."/>
            <person name="Rosso M.-N."/>
            <person name="Henrissat B."/>
            <person name="Hibbett D."/>
            <person name="Martinez A.T."/>
            <person name="Grigoriev I.V."/>
        </authorList>
    </citation>
    <scope>NUCLEOTIDE SEQUENCE</scope>
    <source>
        <strain evidence="1">CIRM-BRFM 674</strain>
    </source>
</reference>